<evidence type="ECO:0000256" key="3">
    <source>
        <dbReference type="ARBA" id="ARBA00022694"/>
    </source>
</evidence>
<dbReference type="SUPFAM" id="SSF143870">
    <property type="entry name" value="PF0523-like"/>
    <property type="match status" value="1"/>
</dbReference>
<dbReference type="PANTHER" id="PTHR15840">
    <property type="entry name" value="CGI-121 FAMILY MEMBER"/>
    <property type="match status" value="1"/>
</dbReference>
<dbReference type="Proteomes" id="UP000332933">
    <property type="component" value="Unassembled WGS sequence"/>
</dbReference>
<evidence type="ECO:0000313" key="6">
    <source>
        <dbReference type="EMBL" id="KAF0685263.1"/>
    </source>
</evidence>
<evidence type="ECO:0000313" key="8">
    <source>
        <dbReference type="Proteomes" id="UP000332933"/>
    </source>
</evidence>
<dbReference type="InterPro" id="IPR036504">
    <property type="entry name" value="CGI121/TPRKB_sf"/>
</dbReference>
<protein>
    <submittedName>
        <fullName evidence="7">Aste57867_22807 protein</fullName>
    </submittedName>
</protein>
<evidence type="ECO:0000313" key="7">
    <source>
        <dbReference type="EMBL" id="VFT99458.1"/>
    </source>
</evidence>
<dbReference type="EMBL" id="VJMH01007204">
    <property type="protein sequence ID" value="KAF0685263.1"/>
    <property type="molecule type" value="Genomic_DNA"/>
</dbReference>
<proteinExistence type="inferred from homology"/>
<accession>A0A485LMW7</accession>
<name>A0A485LMW7_9STRA</name>
<dbReference type="PANTHER" id="PTHR15840:SF10">
    <property type="entry name" value="EKC_KEOPS COMPLEX SUBUNIT TPRKB"/>
    <property type="match status" value="1"/>
</dbReference>
<dbReference type="GO" id="GO:0000408">
    <property type="term" value="C:EKC/KEOPS complex"/>
    <property type="evidence" value="ECO:0007669"/>
    <property type="project" value="TreeGrafter"/>
</dbReference>
<dbReference type="InterPro" id="IPR013926">
    <property type="entry name" value="CGI121/TPRKB"/>
</dbReference>
<dbReference type="OrthoDB" id="329139at2759"/>
<evidence type="ECO:0000256" key="5">
    <source>
        <dbReference type="RuleBase" id="RU004398"/>
    </source>
</evidence>
<comment type="similarity">
    <text evidence="2 5">Belongs to the CGI121/TPRKB family.</text>
</comment>
<reference evidence="6" key="2">
    <citation type="submission" date="2019-06" db="EMBL/GenBank/DDBJ databases">
        <title>Genomics analysis of Aphanomyces spp. identifies a new class of oomycete effector associated with host adaptation.</title>
        <authorList>
            <person name="Gaulin E."/>
        </authorList>
    </citation>
    <scope>NUCLEOTIDE SEQUENCE</scope>
    <source>
        <strain evidence="6">CBS 578.67</strain>
    </source>
</reference>
<gene>
    <name evidence="7" type="primary">Aste57867_22807</name>
    <name evidence="6" type="ORF">As57867_022737</name>
    <name evidence="7" type="ORF">ASTE57867_22807</name>
</gene>
<dbReference type="GO" id="GO:0005634">
    <property type="term" value="C:nucleus"/>
    <property type="evidence" value="ECO:0007669"/>
    <property type="project" value="UniProtKB-SubCell"/>
</dbReference>
<dbReference type="Pfam" id="PF08617">
    <property type="entry name" value="CGI-121"/>
    <property type="match status" value="1"/>
</dbReference>
<dbReference type="NCBIfam" id="NF011465">
    <property type="entry name" value="PRK14886.1-1"/>
    <property type="match status" value="1"/>
</dbReference>
<sequence>MATAHVFELFGGRTLHIAYFRDVKNSADLLQKILAQELDVALINADMVVSLFQVDVAASRALLSAQNHSLTTNTLHSELVFNLSGTRNVTDSLRRFGIGKDTTHLLVCAFDDASTIESVGVDGVLSDVVGIENAAHLSPDQLATLKKHYKIQDVELQVTSLVDAVVSRIATKNVNK</sequence>
<dbReference type="Gene3D" id="3.30.2380.10">
    <property type="entry name" value="CGI121/TPRKB"/>
    <property type="match status" value="1"/>
</dbReference>
<reference evidence="7 8" key="1">
    <citation type="submission" date="2019-03" db="EMBL/GenBank/DDBJ databases">
        <authorList>
            <person name="Gaulin E."/>
            <person name="Dumas B."/>
        </authorList>
    </citation>
    <scope>NUCLEOTIDE SEQUENCE [LARGE SCALE GENOMIC DNA]</scope>
    <source>
        <strain evidence="7">CBS 568.67</strain>
    </source>
</reference>
<evidence type="ECO:0000256" key="1">
    <source>
        <dbReference type="ARBA" id="ARBA00004123"/>
    </source>
</evidence>
<dbReference type="GO" id="GO:0005829">
    <property type="term" value="C:cytosol"/>
    <property type="evidence" value="ECO:0007669"/>
    <property type="project" value="TreeGrafter"/>
</dbReference>
<dbReference type="GO" id="GO:0002949">
    <property type="term" value="P:tRNA threonylcarbamoyladenosine modification"/>
    <property type="evidence" value="ECO:0007669"/>
    <property type="project" value="TreeGrafter"/>
</dbReference>
<evidence type="ECO:0000256" key="2">
    <source>
        <dbReference type="ARBA" id="ARBA00005546"/>
    </source>
</evidence>
<comment type="subcellular location">
    <subcellularLocation>
        <location evidence="1">Nucleus</location>
    </subcellularLocation>
</comment>
<dbReference type="AlphaFoldDB" id="A0A485LMW7"/>
<keyword evidence="4 5" id="KW-0539">Nucleus</keyword>
<dbReference type="EMBL" id="CAADRA010007230">
    <property type="protein sequence ID" value="VFT99458.1"/>
    <property type="molecule type" value="Genomic_DNA"/>
</dbReference>
<evidence type="ECO:0000256" key="4">
    <source>
        <dbReference type="ARBA" id="ARBA00023242"/>
    </source>
</evidence>
<keyword evidence="8" id="KW-1185">Reference proteome</keyword>
<keyword evidence="3" id="KW-0819">tRNA processing</keyword>
<organism evidence="7 8">
    <name type="scientific">Aphanomyces stellatus</name>
    <dbReference type="NCBI Taxonomy" id="120398"/>
    <lineage>
        <taxon>Eukaryota</taxon>
        <taxon>Sar</taxon>
        <taxon>Stramenopiles</taxon>
        <taxon>Oomycota</taxon>
        <taxon>Saprolegniomycetes</taxon>
        <taxon>Saprolegniales</taxon>
        <taxon>Verrucalvaceae</taxon>
        <taxon>Aphanomyces</taxon>
    </lineage>
</organism>